<feature type="repeat" description="TPR" evidence="10">
    <location>
        <begin position="431"/>
        <end position="464"/>
    </location>
</feature>
<dbReference type="Pfam" id="PF00515">
    <property type="entry name" value="TPR_1"/>
    <property type="match status" value="1"/>
</dbReference>
<comment type="similarity">
    <text evidence="9">Belongs to the Tom70 family.</text>
</comment>
<keyword evidence="7" id="KW-0496">Mitochondrion</keyword>
<dbReference type="Pfam" id="PF13432">
    <property type="entry name" value="TPR_16"/>
    <property type="match status" value="1"/>
</dbReference>
<feature type="region of interest" description="Disordered" evidence="11">
    <location>
        <begin position="39"/>
        <end position="84"/>
    </location>
</feature>
<dbReference type="GO" id="GO:0005741">
    <property type="term" value="C:mitochondrial outer membrane"/>
    <property type="evidence" value="ECO:0007669"/>
    <property type="project" value="UniProtKB-SubCell"/>
</dbReference>
<dbReference type="InterPro" id="IPR019734">
    <property type="entry name" value="TPR_rpt"/>
</dbReference>
<evidence type="ECO:0000256" key="11">
    <source>
        <dbReference type="SAM" id="MobiDB-lite"/>
    </source>
</evidence>
<evidence type="ECO:0000256" key="5">
    <source>
        <dbReference type="ARBA" id="ARBA00022803"/>
    </source>
</evidence>
<keyword evidence="4" id="KW-1000">Mitochondrion outer membrane</keyword>
<dbReference type="InterPro" id="IPR011990">
    <property type="entry name" value="TPR-like_helical_dom_sf"/>
</dbReference>
<protein>
    <submittedName>
        <fullName evidence="12">TOM (Translocase of outer membrane) complex component</fullName>
    </submittedName>
</protein>
<keyword evidence="8" id="KW-0472">Membrane</keyword>
<evidence type="ECO:0000256" key="7">
    <source>
        <dbReference type="ARBA" id="ARBA00023128"/>
    </source>
</evidence>
<dbReference type="GO" id="GO:0008320">
    <property type="term" value="F:protein transmembrane transporter activity"/>
    <property type="evidence" value="ECO:0007669"/>
    <property type="project" value="TreeGrafter"/>
</dbReference>
<sequence>MESFVQKNWKILLGAAIATGVVAGAVYYSSAKTEVADAKVASKKKKPKKRKSKTSQDAPEAAVEKEVKTPTTPKVPSPVQDSTKENAELASQAKALGNKFYSEQKYEKAIEQYTKAIELAPTSVYYCNRAASYSNLGKYELVIEDCNKAIELDPKYIKAFHRRAVASEKLEKLQDALNDFTVVCVLEGFQNQQSLAAPDRILKVIATEKAKEIMKTKVARMPSETFISAYMDSFRAVPNDYTIVAELNTTNESDLLLKKTFEAAKSRKWQESFDLAEEAINADDFSTENIKAKALNYRGTLLFLMGRVDDAVSDLENSLLNDPKNINTIIKRATLYMERADVEKAVEQFEKANLISSTNPDLYYHRGQVRFLTGDFQGAIDDYTTSLKNESASESSVYVHIQMGVAKYKLGDIVGAEKKFREAKKLFEKSAEVWNYHGEILMDKQTFVDAEKSFDKAISMDPSSPLPYINKAILCVQWKQDAVEAEKLCRKAIEVDPLCDIAYTQLAQLLCHQNKMEDALNVYDQAIDIARTEAEVLNIVQCKEAAAAQIHVMKNFPAAVSALRTD</sequence>
<feature type="compositionally biased region" description="Basic residues" evidence="11">
    <location>
        <begin position="41"/>
        <end position="53"/>
    </location>
</feature>
<gene>
    <name evidence="12" type="primary">TOM70</name>
    <name evidence="12" type="ORF">HK103_004067</name>
</gene>
<evidence type="ECO:0000256" key="3">
    <source>
        <dbReference type="ARBA" id="ARBA00022737"/>
    </source>
</evidence>
<feature type="repeat" description="TPR" evidence="10">
    <location>
        <begin position="326"/>
        <end position="359"/>
    </location>
</feature>
<dbReference type="Pfam" id="PF13181">
    <property type="entry name" value="TPR_8"/>
    <property type="match status" value="1"/>
</dbReference>
<dbReference type="PROSITE" id="PS50005">
    <property type="entry name" value="TPR"/>
    <property type="match status" value="4"/>
</dbReference>
<name>A0AAD5Y3R3_9FUNG</name>
<dbReference type="SMART" id="SM00028">
    <property type="entry name" value="TPR"/>
    <property type="match status" value="10"/>
</dbReference>
<evidence type="ECO:0000256" key="10">
    <source>
        <dbReference type="PROSITE-ProRule" id="PRU00339"/>
    </source>
</evidence>
<evidence type="ECO:0000256" key="4">
    <source>
        <dbReference type="ARBA" id="ARBA00022787"/>
    </source>
</evidence>
<dbReference type="PANTHER" id="PTHR46208:SF1">
    <property type="entry name" value="MITOCHONDRIAL IMPORT RECEPTOR SUBUNIT TOM70"/>
    <property type="match status" value="1"/>
</dbReference>
<evidence type="ECO:0000313" key="13">
    <source>
        <dbReference type="Proteomes" id="UP001210925"/>
    </source>
</evidence>
<accession>A0AAD5Y3R3</accession>
<dbReference type="SUPFAM" id="SSF48452">
    <property type="entry name" value="TPR-like"/>
    <property type="match status" value="1"/>
</dbReference>
<evidence type="ECO:0000256" key="9">
    <source>
        <dbReference type="ARBA" id="ARBA00038030"/>
    </source>
</evidence>
<dbReference type="PANTHER" id="PTHR46208">
    <property type="entry name" value="MITOCHONDRIAL IMPORT RECEPTOR SUBUNIT TOM70"/>
    <property type="match status" value="1"/>
</dbReference>
<evidence type="ECO:0000256" key="6">
    <source>
        <dbReference type="ARBA" id="ARBA00022989"/>
    </source>
</evidence>
<reference evidence="12" key="1">
    <citation type="submission" date="2020-05" db="EMBL/GenBank/DDBJ databases">
        <title>Phylogenomic resolution of chytrid fungi.</title>
        <authorList>
            <person name="Stajich J.E."/>
            <person name="Amses K."/>
            <person name="Simmons R."/>
            <person name="Seto K."/>
            <person name="Myers J."/>
            <person name="Bonds A."/>
            <person name="Quandt C.A."/>
            <person name="Barry K."/>
            <person name="Liu P."/>
            <person name="Grigoriev I."/>
            <person name="Longcore J.E."/>
            <person name="James T.Y."/>
        </authorList>
    </citation>
    <scope>NUCLEOTIDE SEQUENCE</scope>
    <source>
        <strain evidence="12">PLAUS21</strain>
    </source>
</reference>
<evidence type="ECO:0000256" key="2">
    <source>
        <dbReference type="ARBA" id="ARBA00022692"/>
    </source>
</evidence>
<proteinExistence type="inferred from homology"/>
<dbReference type="EMBL" id="JADGKB010000031">
    <property type="protein sequence ID" value="KAJ3258074.1"/>
    <property type="molecule type" value="Genomic_DNA"/>
</dbReference>
<organism evidence="12 13">
    <name type="scientific">Boothiomyces macroporosus</name>
    <dbReference type="NCBI Taxonomy" id="261099"/>
    <lineage>
        <taxon>Eukaryota</taxon>
        <taxon>Fungi</taxon>
        <taxon>Fungi incertae sedis</taxon>
        <taxon>Chytridiomycota</taxon>
        <taxon>Chytridiomycota incertae sedis</taxon>
        <taxon>Chytridiomycetes</taxon>
        <taxon>Rhizophydiales</taxon>
        <taxon>Terramycetaceae</taxon>
        <taxon>Boothiomyces</taxon>
    </lineage>
</organism>
<dbReference type="GO" id="GO:0030150">
    <property type="term" value="P:protein import into mitochondrial matrix"/>
    <property type="evidence" value="ECO:0007669"/>
    <property type="project" value="TreeGrafter"/>
</dbReference>
<keyword evidence="13" id="KW-1185">Reference proteome</keyword>
<comment type="caution">
    <text evidence="12">The sequence shown here is derived from an EMBL/GenBank/DDBJ whole genome shotgun (WGS) entry which is preliminary data.</text>
</comment>
<keyword evidence="3" id="KW-0677">Repeat</keyword>
<evidence type="ECO:0000313" key="12">
    <source>
        <dbReference type="EMBL" id="KAJ3258074.1"/>
    </source>
</evidence>
<dbReference type="AlphaFoldDB" id="A0AAD5Y3R3"/>
<evidence type="ECO:0000256" key="8">
    <source>
        <dbReference type="ARBA" id="ARBA00023136"/>
    </source>
</evidence>
<dbReference type="Gene3D" id="1.25.40.10">
    <property type="entry name" value="Tetratricopeptide repeat domain"/>
    <property type="match status" value="2"/>
</dbReference>
<keyword evidence="6" id="KW-1133">Transmembrane helix</keyword>
<feature type="repeat" description="TPR" evidence="10">
    <location>
        <begin position="90"/>
        <end position="123"/>
    </location>
</feature>
<dbReference type="GO" id="GO:0030943">
    <property type="term" value="F:mitochondrion targeting sequence binding"/>
    <property type="evidence" value="ECO:0007669"/>
    <property type="project" value="TreeGrafter"/>
</dbReference>
<comment type="subcellular location">
    <subcellularLocation>
        <location evidence="1">Mitochondrion outer membrane</location>
        <topology evidence="1">Single-pass membrane protein</topology>
    </subcellularLocation>
</comment>
<dbReference type="Proteomes" id="UP001210925">
    <property type="component" value="Unassembled WGS sequence"/>
</dbReference>
<dbReference type="GO" id="GO:0045039">
    <property type="term" value="P:protein insertion into mitochondrial inner membrane"/>
    <property type="evidence" value="ECO:0007669"/>
    <property type="project" value="TreeGrafter"/>
</dbReference>
<evidence type="ECO:0000256" key="1">
    <source>
        <dbReference type="ARBA" id="ARBA00004572"/>
    </source>
</evidence>
<keyword evidence="5 10" id="KW-0802">TPR repeat</keyword>
<dbReference type="Pfam" id="PF13176">
    <property type="entry name" value="TPR_7"/>
    <property type="match status" value="1"/>
</dbReference>
<feature type="repeat" description="TPR" evidence="10">
    <location>
        <begin position="292"/>
        <end position="325"/>
    </location>
</feature>
<keyword evidence="2" id="KW-0812">Transmembrane</keyword>